<protein>
    <submittedName>
        <fullName evidence="7">Lysophospholipid acyltransferase family protein</fullName>
    </submittedName>
</protein>
<sequence>MTLKKFRQLLGYQAFMLLGMLVRSLKRTHSVALAHFIGDVIFHVLRIRRSLVEENISIVFPDKSPKEVRCLAGQVYRNQAENIIEVLRLPLVQTREDAEALIEIEPGDFLLRTRDKGKGAVMVSAHFGNWELLGLCTGMLIAPLTIVVKRLRNRAIDRKINQWRSLRGNKMVYASKAPRVALSTLRQGGLLTLLADQSDPDEGFFTPFLGRTTSVFLGPAFLALKTGVPLFAGMCRRIGGGRYKVEMQEVPTDDLTGSKEDIEELARRYTRVLESYIYRYPEEWFWLHDRWKRSGTGWRGSGDLSPHQGNE</sequence>
<dbReference type="GO" id="GO:0009247">
    <property type="term" value="P:glycolipid biosynthetic process"/>
    <property type="evidence" value="ECO:0007669"/>
    <property type="project" value="UniProtKB-ARBA"/>
</dbReference>
<name>A0A5M8I9Z2_CHLPH</name>
<accession>A0A5M8I9Z2</accession>
<gene>
    <name evidence="7" type="ORF">FP507_03650</name>
</gene>
<keyword evidence="4 7" id="KW-0808">Transferase</keyword>
<evidence type="ECO:0000256" key="2">
    <source>
        <dbReference type="ARBA" id="ARBA00022475"/>
    </source>
</evidence>
<evidence type="ECO:0000313" key="7">
    <source>
        <dbReference type="EMBL" id="KAA6232286.1"/>
    </source>
</evidence>
<dbReference type="CDD" id="cd07984">
    <property type="entry name" value="LPLAT_LABLAT-like"/>
    <property type="match status" value="1"/>
</dbReference>
<keyword evidence="6 7" id="KW-0012">Acyltransferase</keyword>
<comment type="caution">
    <text evidence="7">The sequence shown here is derived from an EMBL/GenBank/DDBJ whole genome shotgun (WGS) entry which is preliminary data.</text>
</comment>
<proteinExistence type="predicted"/>
<evidence type="ECO:0000256" key="4">
    <source>
        <dbReference type="ARBA" id="ARBA00022679"/>
    </source>
</evidence>
<dbReference type="PANTHER" id="PTHR30606:SF10">
    <property type="entry name" value="PHOSPHATIDYLINOSITOL MANNOSIDE ACYLTRANSFERASE"/>
    <property type="match status" value="1"/>
</dbReference>
<dbReference type="PANTHER" id="PTHR30606">
    <property type="entry name" value="LIPID A BIOSYNTHESIS LAUROYL ACYLTRANSFERASE"/>
    <property type="match status" value="1"/>
</dbReference>
<evidence type="ECO:0000256" key="3">
    <source>
        <dbReference type="ARBA" id="ARBA00022519"/>
    </source>
</evidence>
<keyword evidence="3" id="KW-0997">Cell inner membrane</keyword>
<dbReference type="EMBL" id="VMRG01000001">
    <property type="protein sequence ID" value="KAA6232286.1"/>
    <property type="molecule type" value="Genomic_DNA"/>
</dbReference>
<evidence type="ECO:0000256" key="6">
    <source>
        <dbReference type="ARBA" id="ARBA00023315"/>
    </source>
</evidence>
<reference evidence="7 8" key="1">
    <citation type="submission" date="2019-07" db="EMBL/GenBank/DDBJ databases">
        <title>Draft genome Sequence of Chlorobium phaeovibrioides sp. strain PhvTcv-s14, from the Phylum Chlorobi.</title>
        <authorList>
            <person name="Babenko V."/>
            <person name="Boldyreva D."/>
            <person name="Kanygina A."/>
            <person name="Selezneva O."/>
            <person name="Akopiyan T."/>
            <person name="Lunina O."/>
        </authorList>
    </citation>
    <scope>NUCLEOTIDE SEQUENCE [LARGE SCALE GENOMIC DNA]</scope>
    <source>
        <strain evidence="7 8">GrTcv12</strain>
    </source>
</reference>
<evidence type="ECO:0000313" key="8">
    <source>
        <dbReference type="Proteomes" id="UP000327458"/>
    </source>
</evidence>
<dbReference type="Proteomes" id="UP000327458">
    <property type="component" value="Unassembled WGS sequence"/>
</dbReference>
<dbReference type="RefSeq" id="WP_151419263.1">
    <property type="nucleotide sequence ID" value="NZ_VMRG01000001.1"/>
</dbReference>
<evidence type="ECO:0000256" key="1">
    <source>
        <dbReference type="ARBA" id="ARBA00004533"/>
    </source>
</evidence>
<comment type="subcellular location">
    <subcellularLocation>
        <location evidence="1">Cell inner membrane</location>
    </subcellularLocation>
</comment>
<keyword evidence="5" id="KW-0472">Membrane</keyword>
<dbReference type="Pfam" id="PF03279">
    <property type="entry name" value="Lip_A_acyltrans"/>
    <property type="match status" value="1"/>
</dbReference>
<dbReference type="GO" id="GO:0016746">
    <property type="term" value="F:acyltransferase activity"/>
    <property type="evidence" value="ECO:0007669"/>
    <property type="project" value="UniProtKB-KW"/>
</dbReference>
<dbReference type="InterPro" id="IPR004960">
    <property type="entry name" value="LipA_acyltrans"/>
</dbReference>
<keyword evidence="2" id="KW-1003">Cell membrane</keyword>
<evidence type="ECO:0000256" key="5">
    <source>
        <dbReference type="ARBA" id="ARBA00023136"/>
    </source>
</evidence>
<dbReference type="GO" id="GO:0005886">
    <property type="term" value="C:plasma membrane"/>
    <property type="evidence" value="ECO:0007669"/>
    <property type="project" value="UniProtKB-SubCell"/>
</dbReference>
<organism evidence="7 8">
    <name type="scientific">Chlorobium phaeovibrioides</name>
    <dbReference type="NCBI Taxonomy" id="1094"/>
    <lineage>
        <taxon>Bacteria</taxon>
        <taxon>Pseudomonadati</taxon>
        <taxon>Chlorobiota</taxon>
        <taxon>Chlorobiia</taxon>
        <taxon>Chlorobiales</taxon>
        <taxon>Chlorobiaceae</taxon>
        <taxon>Chlorobium/Pelodictyon group</taxon>
        <taxon>Chlorobium</taxon>
    </lineage>
</organism>
<dbReference type="AlphaFoldDB" id="A0A5M8I9Z2"/>